<keyword evidence="2" id="KW-0732">Signal</keyword>
<evidence type="ECO:0008006" key="5">
    <source>
        <dbReference type="Google" id="ProtNLM"/>
    </source>
</evidence>
<protein>
    <recommendedName>
        <fullName evidence="5">Copper chaperone PCu(A)C</fullName>
    </recommendedName>
</protein>
<evidence type="ECO:0000313" key="4">
    <source>
        <dbReference type="Proteomes" id="UP000516957"/>
    </source>
</evidence>
<reference evidence="3 4" key="1">
    <citation type="submission" date="2020-07" db="EMBL/GenBank/DDBJ databases">
        <title>Sequencing the genomes of 1000 actinobacteria strains.</title>
        <authorList>
            <person name="Klenk H.-P."/>
        </authorList>
    </citation>
    <scope>NUCLEOTIDE SEQUENCE [LARGE SCALE GENOMIC DNA]</scope>
    <source>
        <strain evidence="3 4">DSM 18965</strain>
    </source>
</reference>
<dbReference type="PROSITE" id="PS51257">
    <property type="entry name" value="PROKAR_LIPOPROTEIN"/>
    <property type="match status" value="1"/>
</dbReference>
<gene>
    <name evidence="3" type="ORF">BKA08_003635</name>
</gene>
<dbReference type="Pfam" id="PF04314">
    <property type="entry name" value="PCuAC"/>
    <property type="match status" value="1"/>
</dbReference>
<dbReference type="AlphaFoldDB" id="A0A7Y9F4B0"/>
<dbReference type="EMBL" id="JACCBE010000001">
    <property type="protein sequence ID" value="NYD59397.1"/>
    <property type="molecule type" value="Genomic_DNA"/>
</dbReference>
<feature type="signal peptide" evidence="2">
    <location>
        <begin position="1"/>
        <end position="36"/>
    </location>
</feature>
<proteinExistence type="predicted"/>
<dbReference type="PANTHER" id="PTHR36302:SF1">
    <property type="entry name" value="COPPER CHAPERONE PCU(A)C"/>
    <property type="match status" value="1"/>
</dbReference>
<dbReference type="SUPFAM" id="SSF110087">
    <property type="entry name" value="DR1885-like metal-binding protein"/>
    <property type="match status" value="1"/>
</dbReference>
<dbReference type="Proteomes" id="UP000516957">
    <property type="component" value="Unassembled WGS sequence"/>
</dbReference>
<sequence length="218" mass="22847">MSSTTRTTRTTSPRARRLVPAAALALALGAGLVACGDEEPADASSSSTAAEASAEITVGDPWVRATTGAEDTTMSAAFMTIDNAGDADVTLTGASTDVAGTVEIHEMSMVDGAMAMSVMDDGLVIEAGRGKVLEPNGYHVMLMDVQRELAAGDEVDLTLEFSDGTTETLTVPVKEFTEEEGHYHEPGTGEHDHGDDEDHGDEGHSDDEHSEDEEHSHS</sequence>
<keyword evidence="4" id="KW-1185">Reference proteome</keyword>
<evidence type="ECO:0000256" key="1">
    <source>
        <dbReference type="SAM" id="MobiDB-lite"/>
    </source>
</evidence>
<dbReference type="Gene3D" id="2.60.40.1890">
    <property type="entry name" value="PCu(A)C copper chaperone"/>
    <property type="match status" value="1"/>
</dbReference>
<organism evidence="3 4">
    <name type="scientific">Nocardioides marinisabuli</name>
    <dbReference type="NCBI Taxonomy" id="419476"/>
    <lineage>
        <taxon>Bacteria</taxon>
        <taxon>Bacillati</taxon>
        <taxon>Actinomycetota</taxon>
        <taxon>Actinomycetes</taxon>
        <taxon>Propionibacteriales</taxon>
        <taxon>Nocardioidaceae</taxon>
        <taxon>Nocardioides</taxon>
    </lineage>
</organism>
<dbReference type="RefSeq" id="WP_218876382.1">
    <property type="nucleotide sequence ID" value="NZ_CP059163.1"/>
</dbReference>
<evidence type="ECO:0000313" key="3">
    <source>
        <dbReference type="EMBL" id="NYD59397.1"/>
    </source>
</evidence>
<feature type="chain" id="PRO_5038821602" description="Copper chaperone PCu(A)C" evidence="2">
    <location>
        <begin position="37"/>
        <end position="218"/>
    </location>
</feature>
<comment type="caution">
    <text evidence="3">The sequence shown here is derived from an EMBL/GenBank/DDBJ whole genome shotgun (WGS) entry which is preliminary data.</text>
</comment>
<dbReference type="InterPro" id="IPR007410">
    <property type="entry name" value="LpqE-like"/>
</dbReference>
<name>A0A7Y9F4B0_9ACTN</name>
<dbReference type="InterPro" id="IPR036182">
    <property type="entry name" value="PCuAC_sf"/>
</dbReference>
<evidence type="ECO:0000256" key="2">
    <source>
        <dbReference type="SAM" id="SignalP"/>
    </source>
</evidence>
<dbReference type="PANTHER" id="PTHR36302">
    <property type="entry name" value="BLR7088 PROTEIN"/>
    <property type="match status" value="1"/>
</dbReference>
<feature type="compositionally biased region" description="Basic and acidic residues" evidence="1">
    <location>
        <begin position="175"/>
        <end position="218"/>
    </location>
</feature>
<accession>A0A7Y9F4B0</accession>
<feature type="region of interest" description="Disordered" evidence="1">
    <location>
        <begin position="174"/>
        <end position="218"/>
    </location>
</feature>
<dbReference type="InterPro" id="IPR058248">
    <property type="entry name" value="Lxx211020-like"/>
</dbReference>